<dbReference type="PANTHER" id="PTHR47812:SF2">
    <property type="entry name" value="SMR (SMALL MUTS RELATED) DOMAIN-CONTAINING PROTEIN"/>
    <property type="match status" value="1"/>
</dbReference>
<feature type="region of interest" description="Disordered" evidence="1">
    <location>
        <begin position="1"/>
        <end position="22"/>
    </location>
</feature>
<proteinExistence type="predicted"/>
<dbReference type="SUPFAM" id="SSF160443">
    <property type="entry name" value="SMR domain-like"/>
    <property type="match status" value="1"/>
</dbReference>
<dbReference type="EMBL" id="JALJOR010000005">
    <property type="protein sequence ID" value="KAK9817071.1"/>
    <property type="molecule type" value="Genomic_DNA"/>
</dbReference>
<gene>
    <name evidence="3" type="ORF">WJX72_009044</name>
</gene>
<dbReference type="PANTHER" id="PTHR47812">
    <property type="entry name" value="SMR (SMALL MUTS RELATED) DOMAIN-CONTAINING PROTEIN"/>
    <property type="match status" value="1"/>
</dbReference>
<feature type="compositionally biased region" description="Polar residues" evidence="1">
    <location>
        <begin position="1"/>
        <end position="10"/>
    </location>
</feature>
<feature type="domain" description="Smr" evidence="2">
    <location>
        <begin position="60"/>
        <end position="139"/>
    </location>
</feature>
<dbReference type="InterPro" id="IPR036063">
    <property type="entry name" value="Smr_dom_sf"/>
</dbReference>
<reference evidence="3 4" key="1">
    <citation type="journal article" date="2024" name="Nat. Commun.">
        <title>Phylogenomics reveals the evolutionary origins of lichenization in chlorophyte algae.</title>
        <authorList>
            <person name="Puginier C."/>
            <person name="Libourel C."/>
            <person name="Otte J."/>
            <person name="Skaloud P."/>
            <person name="Haon M."/>
            <person name="Grisel S."/>
            <person name="Petersen M."/>
            <person name="Berrin J.G."/>
            <person name="Delaux P.M."/>
            <person name="Dal Grande F."/>
            <person name="Keller J."/>
        </authorList>
    </citation>
    <scope>NUCLEOTIDE SEQUENCE [LARGE SCALE GENOMIC DNA]</scope>
    <source>
        <strain evidence="3 4">SAG 2043</strain>
    </source>
</reference>
<evidence type="ECO:0000313" key="4">
    <source>
        <dbReference type="Proteomes" id="UP001489004"/>
    </source>
</evidence>
<dbReference type="Proteomes" id="UP001489004">
    <property type="component" value="Unassembled WGS sequence"/>
</dbReference>
<evidence type="ECO:0000256" key="1">
    <source>
        <dbReference type="SAM" id="MobiDB-lite"/>
    </source>
</evidence>
<protein>
    <recommendedName>
        <fullName evidence="2">Smr domain-containing protein</fullName>
    </recommendedName>
</protein>
<dbReference type="InterPro" id="IPR002625">
    <property type="entry name" value="Smr_dom"/>
</dbReference>
<accession>A0AAW1Q5B6</accession>
<dbReference type="SMART" id="SM00463">
    <property type="entry name" value="SMR"/>
    <property type="match status" value="1"/>
</dbReference>
<organism evidence="3 4">
    <name type="scientific">[Myrmecia] bisecta</name>
    <dbReference type="NCBI Taxonomy" id="41462"/>
    <lineage>
        <taxon>Eukaryota</taxon>
        <taxon>Viridiplantae</taxon>
        <taxon>Chlorophyta</taxon>
        <taxon>core chlorophytes</taxon>
        <taxon>Trebouxiophyceae</taxon>
        <taxon>Trebouxiales</taxon>
        <taxon>Trebouxiaceae</taxon>
        <taxon>Myrmecia</taxon>
    </lineage>
</organism>
<keyword evidence="4" id="KW-1185">Reference proteome</keyword>
<dbReference type="AlphaFoldDB" id="A0AAW1Q5B6"/>
<evidence type="ECO:0000313" key="3">
    <source>
        <dbReference type="EMBL" id="KAK9817071.1"/>
    </source>
</evidence>
<comment type="caution">
    <text evidence="3">The sequence shown here is derived from an EMBL/GenBank/DDBJ whole genome shotgun (WGS) entry which is preliminary data.</text>
</comment>
<evidence type="ECO:0000259" key="2">
    <source>
        <dbReference type="PROSITE" id="PS50828"/>
    </source>
</evidence>
<dbReference type="Gene3D" id="3.30.1370.110">
    <property type="match status" value="1"/>
</dbReference>
<dbReference type="PROSITE" id="PS50828">
    <property type="entry name" value="SMR"/>
    <property type="match status" value="1"/>
</dbReference>
<sequence>MHSVRSTAEQPTAPGDHSEVRSLTAAARRVRQQALAAHAEAAEGILAANNEARGLVLLELDLHGLHAQEAIHALQLRLQLLESQTGDSQIRLQPLRVIVGRGNHSSEGEASLPRVVASYLTGANYRFNVKGGALDITLKRPAVCQAAGTHPP</sequence>
<name>A0AAW1Q5B6_9CHLO</name>